<sequence length="393" mass="45733">MNMRFFYTFLICFIFQFSYSKINNAPVDISYEQAILLAKKENKPILIMLYANWCPHCNTMKSTVLKEPKIVDFLSKNYIYIWKDVETEEGLKIKDKYKTQGLPTFLFLDANETVLYSIKGKMTSDVFMKEVNNALNPNLQLPYLKSQFLKDPSNATACLNYIQTLRKGVERTELAEPTHLYLATQTDKQLLSETNWRIIANGVSDITSREFQYVLKNRMEFEKLISVKRVDAKITNIVSELLQPYTLSLDTTAYFKNRLIAKTIFLENIQSLIFSYDLLIAERSSDWDFYKKITLEGTKKYFWDSDNKLKEIGQIYYKEISEPSALQSAILWVKRALEINNAADGNLLIARLYSKINDKKSAQFYAKNAQTITKEMGWDSSESDTFLKELNTK</sequence>
<reference evidence="4 5" key="1">
    <citation type="submission" date="2018-10" db="EMBL/GenBank/DDBJ databases">
        <title>Genomic Encyclopedia of Archaeal and Bacterial Type Strains, Phase II (KMG-II): from individual species to whole genera.</title>
        <authorList>
            <person name="Goeker M."/>
        </authorList>
    </citation>
    <scope>NUCLEOTIDE SEQUENCE [LARGE SCALE GENOMIC DNA]</scope>
    <source>
        <strain evidence="4 5">DSM 19727</strain>
    </source>
</reference>
<dbReference type="InterPro" id="IPR036249">
    <property type="entry name" value="Thioredoxin-like_sf"/>
</dbReference>
<comment type="caution">
    <text evidence="4">The sequence shown here is derived from an EMBL/GenBank/DDBJ whole genome shotgun (WGS) entry which is preliminary data.</text>
</comment>
<evidence type="ECO:0000259" key="3">
    <source>
        <dbReference type="PROSITE" id="PS51352"/>
    </source>
</evidence>
<dbReference type="PANTHER" id="PTHR15337">
    <property type="entry name" value="ANTERIOR GRADIENT PROTEIN-RELATED"/>
    <property type="match status" value="1"/>
</dbReference>
<dbReference type="InterPro" id="IPR012336">
    <property type="entry name" value="Thioredoxin-like_fold"/>
</dbReference>
<gene>
    <name evidence="4" type="ORF">BC961_2843</name>
</gene>
<evidence type="ECO:0000313" key="4">
    <source>
        <dbReference type="EMBL" id="RMA72777.1"/>
    </source>
</evidence>
<protein>
    <submittedName>
        <fullName evidence="4">Thioredoxin-related protein</fullName>
    </submittedName>
</protein>
<dbReference type="OrthoDB" id="120730at2"/>
<organism evidence="4 5">
    <name type="scientific">Flavobacterium weaverense</name>
    <dbReference type="NCBI Taxonomy" id="271156"/>
    <lineage>
        <taxon>Bacteria</taxon>
        <taxon>Pseudomonadati</taxon>
        <taxon>Bacteroidota</taxon>
        <taxon>Flavobacteriia</taxon>
        <taxon>Flavobacteriales</taxon>
        <taxon>Flavobacteriaceae</taxon>
        <taxon>Flavobacterium</taxon>
    </lineage>
</organism>
<keyword evidence="2" id="KW-0676">Redox-active center</keyword>
<dbReference type="InterPro" id="IPR017937">
    <property type="entry name" value="Thioredoxin_CS"/>
</dbReference>
<dbReference type="PROSITE" id="PS00194">
    <property type="entry name" value="THIOREDOXIN_1"/>
    <property type="match status" value="1"/>
</dbReference>
<dbReference type="Proteomes" id="UP000280368">
    <property type="component" value="Unassembled WGS sequence"/>
</dbReference>
<dbReference type="Gene3D" id="3.40.30.10">
    <property type="entry name" value="Glutaredoxin"/>
    <property type="match status" value="1"/>
</dbReference>
<evidence type="ECO:0000256" key="1">
    <source>
        <dbReference type="ARBA" id="ARBA00022729"/>
    </source>
</evidence>
<proteinExistence type="predicted"/>
<feature type="domain" description="Thioredoxin" evidence="3">
    <location>
        <begin position="8"/>
        <end position="136"/>
    </location>
</feature>
<name>A0A3L9ZKW1_9FLAO</name>
<dbReference type="InterPro" id="IPR013766">
    <property type="entry name" value="Thioredoxin_domain"/>
</dbReference>
<dbReference type="PANTHER" id="PTHR15337:SF11">
    <property type="entry name" value="THIOREDOXIN DOMAIN-CONTAINING PROTEIN"/>
    <property type="match status" value="1"/>
</dbReference>
<keyword evidence="1" id="KW-0732">Signal</keyword>
<dbReference type="EMBL" id="REFH01000012">
    <property type="protein sequence ID" value="RMA72777.1"/>
    <property type="molecule type" value="Genomic_DNA"/>
</dbReference>
<accession>A0A3L9ZKW1</accession>
<dbReference type="Pfam" id="PF13098">
    <property type="entry name" value="Thioredoxin_2"/>
    <property type="match status" value="1"/>
</dbReference>
<dbReference type="PROSITE" id="PS51352">
    <property type="entry name" value="THIOREDOXIN_2"/>
    <property type="match status" value="1"/>
</dbReference>
<dbReference type="SUPFAM" id="SSF52833">
    <property type="entry name" value="Thioredoxin-like"/>
    <property type="match status" value="1"/>
</dbReference>
<dbReference type="InterPro" id="IPR051099">
    <property type="entry name" value="AGR/TXD"/>
</dbReference>
<keyword evidence="5" id="KW-1185">Reference proteome</keyword>
<evidence type="ECO:0000256" key="2">
    <source>
        <dbReference type="ARBA" id="ARBA00023284"/>
    </source>
</evidence>
<dbReference type="SUPFAM" id="SSF81901">
    <property type="entry name" value="HCP-like"/>
    <property type="match status" value="1"/>
</dbReference>
<evidence type="ECO:0000313" key="5">
    <source>
        <dbReference type="Proteomes" id="UP000280368"/>
    </source>
</evidence>
<dbReference type="AlphaFoldDB" id="A0A3L9ZKW1"/>